<dbReference type="PIRSF" id="PIRSF038940">
    <property type="entry name" value="Low_specificity_LTA"/>
    <property type="match status" value="1"/>
</dbReference>
<dbReference type="PANTHER" id="PTHR48097:SF5">
    <property type="entry name" value="LOW SPECIFICITY L-THREONINE ALDOLASE"/>
    <property type="match status" value="1"/>
</dbReference>
<comment type="similarity">
    <text evidence="2 5">Belongs to the threonine aldolase family.</text>
</comment>
<dbReference type="PANTHER" id="PTHR48097">
    <property type="entry name" value="L-THREONINE ALDOLASE-RELATED"/>
    <property type="match status" value="1"/>
</dbReference>
<proteinExistence type="inferred from homology"/>
<comment type="caution">
    <text evidence="7">The sequence shown here is derived from an EMBL/GenBank/DDBJ whole genome shotgun (WGS) entry which is preliminary data.</text>
</comment>
<keyword evidence="4 5" id="KW-0663">Pyridoxal phosphate</keyword>
<dbReference type="RefSeq" id="WP_345195264.1">
    <property type="nucleotide sequence ID" value="NZ_BAABFL010000133.1"/>
</dbReference>
<dbReference type="EMBL" id="BAABFL010000133">
    <property type="protein sequence ID" value="GAA4649423.1"/>
    <property type="molecule type" value="Genomic_DNA"/>
</dbReference>
<evidence type="ECO:0000256" key="5">
    <source>
        <dbReference type="PIRNR" id="PIRNR038940"/>
    </source>
</evidence>
<evidence type="ECO:0000313" key="8">
    <source>
        <dbReference type="Proteomes" id="UP001500604"/>
    </source>
</evidence>
<dbReference type="InterPro" id="IPR015422">
    <property type="entry name" value="PyrdxlP-dep_Trfase_small"/>
</dbReference>
<dbReference type="InterPro" id="IPR001597">
    <property type="entry name" value="ArAA_b-elim_lyase/Thr_aldolase"/>
</dbReference>
<evidence type="ECO:0000259" key="6">
    <source>
        <dbReference type="Pfam" id="PF01212"/>
    </source>
</evidence>
<comment type="catalytic activity">
    <reaction evidence="5">
        <text>L-threonine = acetaldehyde + glycine</text>
        <dbReference type="Rhea" id="RHEA:19625"/>
        <dbReference type="ChEBI" id="CHEBI:15343"/>
        <dbReference type="ChEBI" id="CHEBI:57305"/>
        <dbReference type="ChEBI" id="CHEBI:57926"/>
        <dbReference type="EC" id="4.1.2.48"/>
    </reaction>
</comment>
<evidence type="ECO:0000256" key="3">
    <source>
        <dbReference type="ARBA" id="ARBA00011881"/>
    </source>
</evidence>
<comment type="cofactor">
    <cofactor evidence="1 5">
        <name>pyridoxal 5'-phosphate</name>
        <dbReference type="ChEBI" id="CHEBI:597326"/>
    </cofactor>
</comment>
<comment type="function">
    <text evidence="5">Catalyzes the cleavage of L-allo-threonine and L-threonine to glycine and acetaldehyde.</text>
</comment>
<keyword evidence="8" id="KW-1185">Reference proteome</keyword>
<dbReference type="InterPro" id="IPR015421">
    <property type="entry name" value="PyrdxlP-dep_Trfase_major"/>
</dbReference>
<dbReference type="Pfam" id="PF01212">
    <property type="entry name" value="Beta_elim_lyase"/>
    <property type="match status" value="1"/>
</dbReference>
<feature type="domain" description="Aromatic amino acid beta-eliminating lyase/threonine aldolase" evidence="6">
    <location>
        <begin position="3"/>
        <end position="290"/>
    </location>
</feature>
<comment type="catalytic activity">
    <reaction evidence="5">
        <text>L-allo-threonine = acetaldehyde + glycine</text>
        <dbReference type="Rhea" id="RHEA:26209"/>
        <dbReference type="ChEBI" id="CHEBI:15343"/>
        <dbReference type="ChEBI" id="CHEBI:57305"/>
        <dbReference type="ChEBI" id="CHEBI:58585"/>
        <dbReference type="EC" id="4.1.2.48"/>
    </reaction>
</comment>
<evidence type="ECO:0000313" key="7">
    <source>
        <dbReference type="EMBL" id="GAA4649423.1"/>
    </source>
</evidence>
<accession>A0ABP8UZR2</accession>
<comment type="subunit">
    <text evidence="3">Homotetramer.</text>
</comment>
<evidence type="ECO:0000256" key="1">
    <source>
        <dbReference type="ARBA" id="ARBA00001933"/>
    </source>
</evidence>
<dbReference type="InterPro" id="IPR026273">
    <property type="entry name" value="Low_specificity_L-TA_bact"/>
</dbReference>
<dbReference type="Gene3D" id="3.90.1150.10">
    <property type="entry name" value="Aspartate Aminotransferase, domain 1"/>
    <property type="match status" value="1"/>
</dbReference>
<dbReference type="CDD" id="cd06502">
    <property type="entry name" value="TA_like"/>
    <property type="match status" value="1"/>
</dbReference>
<dbReference type="Gene3D" id="3.40.640.10">
    <property type="entry name" value="Type I PLP-dependent aspartate aminotransferase-like (Major domain)"/>
    <property type="match status" value="1"/>
</dbReference>
<organism evidence="7 8">
    <name type="scientific">Kistimonas scapharcae</name>
    <dbReference type="NCBI Taxonomy" id="1036133"/>
    <lineage>
        <taxon>Bacteria</taxon>
        <taxon>Pseudomonadati</taxon>
        <taxon>Pseudomonadota</taxon>
        <taxon>Gammaproteobacteria</taxon>
        <taxon>Oceanospirillales</taxon>
        <taxon>Endozoicomonadaceae</taxon>
        <taxon>Kistimonas</taxon>
    </lineage>
</organism>
<dbReference type="InterPro" id="IPR015424">
    <property type="entry name" value="PyrdxlP-dep_Trfase"/>
</dbReference>
<protein>
    <recommendedName>
        <fullName evidence="5">L-threonine aldolase</fullName>
        <ecNumber evidence="5">4.1.2.48</ecNumber>
    </recommendedName>
</protein>
<sequence length="342" mass="37552">MSFHSDNETGVAPEIFAALAAVNDGTVMPYGNDQLTASLNESLSRLFGTEVNAFLVVTGTASNVLALSTMTPPYGGIYCHEKAHILVDECGGPEFYTGGARLLPMTGADGKLHADDLAVVLREQRDDVHYIKPSALSLTQVTESGTVYTPEDVTDLCRLAKDKGMHVHMDGTRFANAVASLGCHPADITWKAGVDVLSFGATKNGAIAAEAVVFFNQTLAQDFSARRKRGGHLPSKMRFMAAQFNAYLENDRWLGYATHANRMAEKLAVELNEVPDVEFSYPVQANLIFADMPQAMLKAIQDTGYQPDYWLWENGRCEVRFVTAFNTREQDIEQLMKVIRSL</sequence>
<keyword evidence="5" id="KW-0456">Lyase</keyword>
<name>A0ABP8UZR2_9GAMM</name>
<dbReference type="SUPFAM" id="SSF53383">
    <property type="entry name" value="PLP-dependent transferases"/>
    <property type="match status" value="1"/>
</dbReference>
<dbReference type="Proteomes" id="UP001500604">
    <property type="component" value="Unassembled WGS sequence"/>
</dbReference>
<dbReference type="EC" id="4.1.2.48" evidence="5"/>
<gene>
    <name evidence="7" type="ORF">GCM10023116_16970</name>
</gene>
<evidence type="ECO:0000256" key="2">
    <source>
        <dbReference type="ARBA" id="ARBA00006966"/>
    </source>
</evidence>
<reference evidence="8" key="1">
    <citation type="journal article" date="2019" name="Int. J. Syst. Evol. Microbiol.">
        <title>The Global Catalogue of Microorganisms (GCM) 10K type strain sequencing project: providing services to taxonomists for standard genome sequencing and annotation.</title>
        <authorList>
            <consortium name="The Broad Institute Genomics Platform"/>
            <consortium name="The Broad Institute Genome Sequencing Center for Infectious Disease"/>
            <person name="Wu L."/>
            <person name="Ma J."/>
        </authorList>
    </citation>
    <scope>NUCLEOTIDE SEQUENCE [LARGE SCALE GENOMIC DNA]</scope>
    <source>
        <strain evidence="8">JCM 17805</strain>
    </source>
</reference>
<evidence type="ECO:0000256" key="4">
    <source>
        <dbReference type="ARBA" id="ARBA00022898"/>
    </source>
</evidence>